<dbReference type="GO" id="GO:0003677">
    <property type="term" value="F:DNA binding"/>
    <property type="evidence" value="ECO:0007669"/>
    <property type="project" value="InterPro"/>
</dbReference>
<dbReference type="Gene3D" id="1.10.260.40">
    <property type="entry name" value="lambda repressor-like DNA-binding domains"/>
    <property type="match status" value="1"/>
</dbReference>
<dbReference type="PROSITE" id="PS50943">
    <property type="entry name" value="HTH_CROC1"/>
    <property type="match status" value="1"/>
</dbReference>
<dbReference type="SUPFAM" id="SSF47413">
    <property type="entry name" value="lambda repressor-like DNA-binding domains"/>
    <property type="match status" value="1"/>
</dbReference>
<evidence type="ECO:0000313" key="3">
    <source>
        <dbReference type="EMBL" id="UWX69907.1"/>
    </source>
</evidence>
<feature type="region of interest" description="Disordered" evidence="1">
    <location>
        <begin position="91"/>
        <end position="119"/>
    </location>
</feature>
<dbReference type="RefSeq" id="WP_157627777.1">
    <property type="nucleotide sequence ID" value="NZ_CADEZI010000012.1"/>
</dbReference>
<evidence type="ECO:0000313" key="4">
    <source>
        <dbReference type="Proteomes" id="UP001059745"/>
    </source>
</evidence>
<dbReference type="SMART" id="SM00530">
    <property type="entry name" value="HTH_XRE"/>
    <property type="match status" value="1"/>
</dbReference>
<sequence>MEQPMRSARKSAEELRALRHALPERIERDQPDVGEATRWIREAIGVNQAEFARLVGLSKPLIARIERGKANPTLDTLNAIGKTFSLRIAFQPGRTSHGQQRPPRPRRKLPPLGFDKITK</sequence>
<organism evidence="3 4">
    <name type="scientific">Burkholderia gladioli</name>
    <name type="common">Pseudomonas marginata</name>
    <name type="synonym">Phytomonas marginata</name>
    <dbReference type="NCBI Taxonomy" id="28095"/>
    <lineage>
        <taxon>Bacteria</taxon>
        <taxon>Pseudomonadati</taxon>
        <taxon>Pseudomonadota</taxon>
        <taxon>Betaproteobacteria</taxon>
        <taxon>Burkholderiales</taxon>
        <taxon>Burkholderiaceae</taxon>
        <taxon>Burkholderia</taxon>
    </lineage>
</organism>
<dbReference type="Proteomes" id="UP001059745">
    <property type="component" value="Chromosome 1"/>
</dbReference>
<dbReference type="InterPro" id="IPR010982">
    <property type="entry name" value="Lambda_DNA-bd_dom_sf"/>
</dbReference>
<gene>
    <name evidence="3" type="ORF">NYZ96_17210</name>
</gene>
<feature type="domain" description="HTH cro/C1-type" evidence="2">
    <location>
        <begin position="40"/>
        <end position="91"/>
    </location>
</feature>
<dbReference type="EMBL" id="CP104214">
    <property type="protein sequence ID" value="UWX69907.1"/>
    <property type="molecule type" value="Genomic_DNA"/>
</dbReference>
<evidence type="ECO:0000259" key="2">
    <source>
        <dbReference type="PROSITE" id="PS50943"/>
    </source>
</evidence>
<proteinExistence type="predicted"/>
<protein>
    <submittedName>
        <fullName evidence="3">Helix-turn-helix domain-containing protein</fullName>
    </submittedName>
</protein>
<evidence type="ECO:0000256" key="1">
    <source>
        <dbReference type="SAM" id="MobiDB-lite"/>
    </source>
</evidence>
<reference evidence="3" key="1">
    <citation type="submission" date="2022-09" db="EMBL/GenBank/DDBJ databases">
        <title>Genomic of Burkholderia gladioli.</title>
        <authorList>
            <person name="Wu H."/>
        </authorList>
    </citation>
    <scope>NUCLEOTIDE SEQUENCE</scope>
    <source>
        <strain evidence="3">ZN-S4</strain>
    </source>
</reference>
<name>A0AB38TQL5_BURGA</name>
<accession>A0AB38TQL5</accession>
<dbReference type="InterPro" id="IPR001387">
    <property type="entry name" value="Cro/C1-type_HTH"/>
</dbReference>
<dbReference type="AlphaFoldDB" id="A0AB38TQL5"/>
<dbReference type="CDD" id="cd00093">
    <property type="entry name" value="HTH_XRE"/>
    <property type="match status" value="1"/>
</dbReference>
<dbReference type="Pfam" id="PF01381">
    <property type="entry name" value="HTH_3"/>
    <property type="match status" value="1"/>
</dbReference>